<feature type="compositionally biased region" description="Pro residues" evidence="1">
    <location>
        <begin position="157"/>
        <end position="167"/>
    </location>
</feature>
<feature type="compositionally biased region" description="Basic and acidic residues" evidence="1">
    <location>
        <begin position="499"/>
        <end position="513"/>
    </location>
</feature>
<feature type="region of interest" description="Disordered" evidence="1">
    <location>
        <begin position="621"/>
        <end position="707"/>
    </location>
</feature>
<feature type="compositionally biased region" description="Low complexity" evidence="1">
    <location>
        <begin position="188"/>
        <end position="198"/>
    </location>
</feature>
<evidence type="ECO:0008006" key="5">
    <source>
        <dbReference type="Google" id="ProtNLM"/>
    </source>
</evidence>
<protein>
    <recommendedName>
        <fullName evidence="5">Serine/threonine protein kinase</fullName>
    </recommendedName>
</protein>
<evidence type="ECO:0000313" key="3">
    <source>
        <dbReference type="EMBL" id="NMO22505.1"/>
    </source>
</evidence>
<proteinExistence type="predicted"/>
<feature type="compositionally biased region" description="Pro residues" evidence="1">
    <location>
        <begin position="136"/>
        <end position="145"/>
    </location>
</feature>
<feature type="compositionally biased region" description="Low complexity" evidence="1">
    <location>
        <begin position="630"/>
        <end position="655"/>
    </location>
</feature>
<feature type="compositionally biased region" description="Pro residues" evidence="1">
    <location>
        <begin position="225"/>
        <end position="236"/>
    </location>
</feature>
<name>A0A848LWU5_9BACT</name>
<gene>
    <name evidence="3" type="ORF">HG543_47755</name>
</gene>
<feature type="compositionally biased region" description="Acidic residues" evidence="1">
    <location>
        <begin position="656"/>
        <end position="665"/>
    </location>
</feature>
<keyword evidence="2" id="KW-1133">Transmembrane helix</keyword>
<reference evidence="3 4" key="1">
    <citation type="submission" date="2020-04" db="EMBL/GenBank/DDBJ databases">
        <title>Draft genome of Pyxidicoccus fallax type strain.</title>
        <authorList>
            <person name="Whitworth D.E."/>
        </authorList>
    </citation>
    <scope>NUCLEOTIDE SEQUENCE [LARGE SCALE GENOMIC DNA]</scope>
    <source>
        <strain evidence="3 4">DSM 14698</strain>
    </source>
</reference>
<feature type="compositionally biased region" description="Low complexity" evidence="1">
    <location>
        <begin position="62"/>
        <end position="96"/>
    </location>
</feature>
<feature type="compositionally biased region" description="Pro residues" evidence="1">
    <location>
        <begin position="178"/>
        <end position="187"/>
    </location>
</feature>
<feature type="transmembrane region" description="Helical" evidence="2">
    <location>
        <begin position="527"/>
        <end position="546"/>
    </location>
</feature>
<feature type="compositionally biased region" description="Basic and acidic residues" evidence="1">
    <location>
        <begin position="344"/>
        <end position="430"/>
    </location>
</feature>
<keyword evidence="2" id="KW-0472">Membrane</keyword>
<dbReference type="EMBL" id="JABBJJ010000431">
    <property type="protein sequence ID" value="NMO22505.1"/>
    <property type="molecule type" value="Genomic_DNA"/>
</dbReference>
<feature type="compositionally biased region" description="Low complexity" evidence="1">
    <location>
        <begin position="588"/>
        <end position="598"/>
    </location>
</feature>
<keyword evidence="4" id="KW-1185">Reference proteome</keyword>
<feature type="region of interest" description="Disordered" evidence="1">
    <location>
        <begin position="1"/>
        <end position="244"/>
    </location>
</feature>
<keyword evidence="2" id="KW-0812">Transmembrane</keyword>
<sequence>PLDLRPTELALPTVGPRTAPPEPELPWNDEPAAPAARAAESTDPRAEPLSHASPAETQPIRADALQAALAAYTPPSASQSIRAAAIPQSAASRATSAPPPAAAPPSPATSQSIRAAAIPPAPPAPSASQAIRAAAIPPPAVPPSPASSQALRAAAIPQPPGVPPPPTSSQAIRAAAIPQPPGVPPSPASSQAIRAAAIPQPPAAPARAAMPPVASAFPAVEAPPAAQPPRPPPPSAVPARSVTGAVPVQPSMPAAMAPPAPAAPQRTGAVMMPAVVPPASGATPPRTASLTAMPVVAPPAGSTPSRGTPPVVQGTPEEDTGRGDSASDEGHADDSELPVVTPEEMGHSEESSRLGDADTHPRFARPSRSERNEDTQPRAVRDTDPRIVRDGDTDPRVVHRHDDTQPRVVLDETLLRDVEGSVVEPEEKSSPGRPRATSRRARASAVGLPAQQAAPRRTGSIPAVRAAPPARADDDEDDDVRVSLSPREDTRRTPIPTRPDAEPSERRAADNTRRTAVPTRSRRLGPVWLVIALVMLLLAAVLVFTLNPGLRVAVGLEPQGAAPARGSTPDDDAARARPTASGVARPVTAETASETAAPAAGRVVPAVATGEVPAVAPASLKVAPPPVEPAPAVEAPESAPAAVAPAPAPGPSADGADVEEEDEELLAPPEASRPRVSQKNAPTVKRAAPPKKVRPTPRGASSGGQKLTQLQLEWRAMNSLYQRMKAKHSCLPLGLVCKRYGDLRNEVEAAGDVNDEDTLQKVRKMHEELEIKQLELR</sequence>
<comment type="caution">
    <text evidence="3">The sequence shown here is derived from an EMBL/GenBank/DDBJ whole genome shotgun (WGS) entry which is preliminary data.</text>
</comment>
<feature type="region of interest" description="Disordered" evidence="1">
    <location>
        <begin position="276"/>
        <end position="519"/>
    </location>
</feature>
<feature type="compositionally biased region" description="Low complexity" evidence="1">
    <location>
        <begin position="205"/>
        <end position="224"/>
    </location>
</feature>
<dbReference type="AlphaFoldDB" id="A0A848LWU5"/>
<accession>A0A848LWU5</accession>
<organism evidence="3 4">
    <name type="scientific">Pyxidicoccus fallax</name>
    <dbReference type="NCBI Taxonomy" id="394095"/>
    <lineage>
        <taxon>Bacteria</taxon>
        <taxon>Pseudomonadati</taxon>
        <taxon>Myxococcota</taxon>
        <taxon>Myxococcia</taxon>
        <taxon>Myxococcales</taxon>
        <taxon>Cystobacterineae</taxon>
        <taxon>Myxococcaceae</taxon>
        <taxon>Pyxidicoccus</taxon>
    </lineage>
</organism>
<feature type="non-terminal residue" evidence="3">
    <location>
        <position position="1"/>
    </location>
</feature>
<feature type="compositionally biased region" description="Pro residues" evidence="1">
    <location>
        <begin position="97"/>
        <end position="107"/>
    </location>
</feature>
<evidence type="ECO:0000256" key="2">
    <source>
        <dbReference type="SAM" id="Phobius"/>
    </source>
</evidence>
<dbReference type="Proteomes" id="UP000518300">
    <property type="component" value="Unassembled WGS sequence"/>
</dbReference>
<feature type="compositionally biased region" description="Low complexity" evidence="1">
    <location>
        <begin position="108"/>
        <end position="118"/>
    </location>
</feature>
<evidence type="ECO:0000313" key="4">
    <source>
        <dbReference type="Proteomes" id="UP000518300"/>
    </source>
</evidence>
<evidence type="ECO:0000256" key="1">
    <source>
        <dbReference type="SAM" id="MobiDB-lite"/>
    </source>
</evidence>
<feature type="region of interest" description="Disordered" evidence="1">
    <location>
        <begin position="560"/>
        <end position="598"/>
    </location>
</feature>
<feature type="compositionally biased region" description="Low complexity" evidence="1">
    <location>
        <begin position="126"/>
        <end position="135"/>
    </location>
</feature>